<organism evidence="6 7">
    <name type="scientific">Halorubrum ezzemoulense</name>
    <name type="common">Halorubrum chaoviator</name>
    <dbReference type="NCBI Taxonomy" id="337243"/>
    <lineage>
        <taxon>Archaea</taxon>
        <taxon>Methanobacteriati</taxon>
        <taxon>Methanobacteriota</taxon>
        <taxon>Stenosarchaea group</taxon>
        <taxon>Halobacteria</taxon>
        <taxon>Halobacteriales</taxon>
        <taxon>Haloferacaceae</taxon>
        <taxon>Halorubrum</taxon>
    </lineage>
</organism>
<dbReference type="PANTHER" id="PTHR34218:SF3">
    <property type="entry name" value="ACYL-HOMOSERINE LACTONE ACYLASE PVDQ"/>
    <property type="match status" value="1"/>
</dbReference>
<sequence>MSNNAQRSWQNVSRRDVLKAGTAVAGAAGIGAVAQTELAYAQTDGEEATVTIKRDEYGVPHIYAREADSRAPVFYGYGYATAEDRLYQLELYKRYYHGTVAAAIGAGEGDNDWVSFDKAARRNTAGEPSLDAQAQDQLKADQREVLQAFTNGINRYIREVQDSNEMEFHQAFQENGFEPEEFSTEDAAGMFVGSMAFFSGFQLETLNATVVDILTGQTGDEQRAMELLEDLNWGDDPGAPTSTVQSDAGYTPPYTEVGRNNSMSSGTSTTSTPSSSADVSRGATGERVEASNRITSGAFSIPDDPQAVHESEMERVRTLATGLNELGLPIKYGSNALAVQGDITNSGSSILMGGPQMGFNTPSIMYEAGLHGPEFDIAGITVTGYPFIMFGRNRNGAFTSTAGIDNCLQMFNESITVNEDSPDTYTFQGEEYEVKTKEETIEVTDGEDVTYTDRFTRHGVITTWDPENEQAIAQTKSYGGRHMNCWRAYYEQQFAEDAEEFVEVSQRCDYALNFMWADNNGDIAYVHLGRYPDAESVEFDTRLPADGTQYELTKDDYLRAANGEVPAAVNPDPGYSAQWNNKPAPEWNNGDLSYSWSTDHRVQRIINMVEHRLSNTGSVGYEFLKDVVYDISFTDLRAIRYKQHLMDALDGADLTDTEQAAMAELESWDHFAQADGDHHEGQYPAGYTIWNETFPHILQEVFAETFGDAYGPASYFLNYDYGRGTLMRVLNPDETALDTAVDYVGDSPDDELVSAFKAAVSSLSGKYDGDPSSWRGDASLHTFNNLALFGMPIGVTSAGSTARMNRGTENHFVRMSDDPTAENILPPGNDGYVAPDGSTGPHYDDQLSMFESFKYKDLLFGDDEVDATTESTQEIARQTDTVTPDDNTTTPDDSTATPDGSTPDSSTPASEDDATTTTGDSVPGFTVLSGAAAVFGSALVWLHKSGGEE</sequence>
<dbReference type="InterPro" id="IPR014395">
    <property type="entry name" value="Pen/GL7ACA/AHL_acylase"/>
</dbReference>
<evidence type="ECO:0000256" key="3">
    <source>
        <dbReference type="ARBA" id="ARBA00022801"/>
    </source>
</evidence>
<dbReference type="GeneID" id="301361406"/>
<dbReference type="InterPro" id="IPR002692">
    <property type="entry name" value="S45"/>
</dbReference>
<dbReference type="NCBIfam" id="TIGR01409">
    <property type="entry name" value="TAT_signal_seq"/>
    <property type="match status" value="1"/>
</dbReference>
<dbReference type="InterPro" id="IPR043147">
    <property type="entry name" value="Penicillin_amidase_A-knob"/>
</dbReference>
<evidence type="ECO:0000313" key="7">
    <source>
        <dbReference type="Proteomes" id="UP000293073"/>
    </source>
</evidence>
<dbReference type="Gene3D" id="2.30.120.10">
    <property type="match status" value="1"/>
</dbReference>
<dbReference type="KEGG" id="hezz:EO776_16280"/>
<dbReference type="InterPro" id="IPR043146">
    <property type="entry name" value="Penicillin_amidase_N_B-knob"/>
</dbReference>
<feature type="region of interest" description="Disordered" evidence="5">
    <location>
        <begin position="231"/>
        <end position="311"/>
    </location>
</feature>
<dbReference type="Pfam" id="PF01804">
    <property type="entry name" value="Penicil_amidase"/>
    <property type="match status" value="1"/>
</dbReference>
<dbReference type="PIRSF" id="PIRSF001227">
    <property type="entry name" value="Pen_acylase"/>
    <property type="match status" value="1"/>
</dbReference>
<keyword evidence="4" id="KW-0865">Zymogen</keyword>
<dbReference type="PANTHER" id="PTHR34218">
    <property type="entry name" value="PEPTIDASE S45 PENICILLIN AMIDASE"/>
    <property type="match status" value="1"/>
</dbReference>
<proteinExistence type="inferred from homology"/>
<keyword evidence="3" id="KW-0378">Hydrolase</keyword>
<dbReference type="InterPro" id="IPR006311">
    <property type="entry name" value="TAT_signal"/>
</dbReference>
<feature type="region of interest" description="Disordered" evidence="5">
    <location>
        <begin position="867"/>
        <end position="923"/>
    </location>
</feature>
<evidence type="ECO:0000256" key="2">
    <source>
        <dbReference type="ARBA" id="ARBA00022729"/>
    </source>
</evidence>
<dbReference type="EMBL" id="CP034941">
    <property type="protein sequence ID" value="QAY21544.1"/>
    <property type="molecule type" value="Genomic_DNA"/>
</dbReference>
<feature type="compositionally biased region" description="Low complexity" evidence="5">
    <location>
        <begin position="879"/>
        <end position="909"/>
    </location>
</feature>
<dbReference type="Proteomes" id="UP000293073">
    <property type="component" value="Plasmid megaplasmid"/>
</dbReference>
<evidence type="ECO:0000256" key="5">
    <source>
        <dbReference type="SAM" id="MobiDB-lite"/>
    </source>
</evidence>
<evidence type="ECO:0000256" key="4">
    <source>
        <dbReference type="ARBA" id="ARBA00023145"/>
    </source>
</evidence>
<dbReference type="SUPFAM" id="SSF56235">
    <property type="entry name" value="N-terminal nucleophile aminohydrolases (Ntn hydrolases)"/>
    <property type="match status" value="1"/>
</dbReference>
<dbReference type="AlphaFoldDB" id="A0A481RJX6"/>
<dbReference type="Gene3D" id="1.10.439.10">
    <property type="entry name" value="Penicillin Amidohydrolase, domain 1"/>
    <property type="match status" value="1"/>
</dbReference>
<name>A0A481RJX6_HALEZ</name>
<accession>A0A481RJX6</accession>
<gene>
    <name evidence="6" type="ORF">EO776_16280</name>
</gene>
<keyword evidence="6" id="KW-0614">Plasmid</keyword>
<feature type="compositionally biased region" description="Low complexity" evidence="5">
    <location>
        <begin position="262"/>
        <end position="276"/>
    </location>
</feature>
<dbReference type="Gene3D" id="1.10.1400.10">
    <property type="match status" value="1"/>
</dbReference>
<comment type="similarity">
    <text evidence="1">Belongs to the peptidase S45 family.</text>
</comment>
<feature type="compositionally biased region" description="Polar residues" evidence="5">
    <location>
        <begin position="868"/>
        <end position="878"/>
    </location>
</feature>
<dbReference type="InterPro" id="IPR019546">
    <property type="entry name" value="TAT_signal_bac_arc"/>
</dbReference>
<evidence type="ECO:0000256" key="1">
    <source>
        <dbReference type="ARBA" id="ARBA00006586"/>
    </source>
</evidence>
<dbReference type="InterPro" id="IPR023343">
    <property type="entry name" value="Penicillin_amidase_dom1"/>
</dbReference>
<feature type="region of interest" description="Disordered" evidence="5">
    <location>
        <begin position="818"/>
        <end position="843"/>
    </location>
</feature>
<dbReference type="GO" id="GO:0017000">
    <property type="term" value="P:antibiotic biosynthetic process"/>
    <property type="evidence" value="ECO:0007669"/>
    <property type="project" value="InterPro"/>
</dbReference>
<keyword evidence="2" id="KW-0732">Signal</keyword>
<dbReference type="InterPro" id="IPR029055">
    <property type="entry name" value="Ntn_hydrolases_N"/>
</dbReference>
<dbReference type="GO" id="GO:0016811">
    <property type="term" value="F:hydrolase activity, acting on carbon-nitrogen (but not peptide) bonds, in linear amides"/>
    <property type="evidence" value="ECO:0007669"/>
    <property type="project" value="InterPro"/>
</dbReference>
<dbReference type="RefSeq" id="WP_129452577.1">
    <property type="nucleotide sequence ID" value="NZ_CP034941.1"/>
</dbReference>
<reference evidence="7" key="1">
    <citation type="submission" date="2019-01" db="EMBL/GenBank/DDBJ databases">
        <title>Complete genome of Halorubrum ezzemoulense strain FB21.</title>
        <authorList>
            <person name="Feng Y."/>
            <person name="Louyakis A.S."/>
            <person name="Papke R.T."/>
            <person name="Gogarten J.P."/>
        </authorList>
    </citation>
    <scope>NUCLEOTIDE SEQUENCE [LARGE SCALE GENOMIC DNA]</scope>
    <source>
        <strain evidence="7">Fb21</strain>
        <plasmid evidence="7">megaPlasmid</plasmid>
    </source>
</reference>
<dbReference type="PROSITE" id="PS51318">
    <property type="entry name" value="TAT"/>
    <property type="match status" value="1"/>
</dbReference>
<evidence type="ECO:0000313" key="6">
    <source>
        <dbReference type="EMBL" id="QAY21544.1"/>
    </source>
</evidence>
<dbReference type="Gene3D" id="3.60.20.10">
    <property type="entry name" value="Glutamine Phosphoribosylpyrophosphate, subunit 1, domain 1"/>
    <property type="match status" value="1"/>
</dbReference>
<geneLocation type="plasmid" evidence="7">
    <name>megaPlasmid</name>
</geneLocation>
<protein>
    <submittedName>
        <fullName evidence="6">Twin-arginine translocation signal domain-containing protein</fullName>
    </submittedName>
</protein>